<accession>A0A6A3PA90</accession>
<feature type="transmembrane region" description="Helical" evidence="1">
    <location>
        <begin position="220"/>
        <end position="246"/>
    </location>
</feature>
<dbReference type="PANTHER" id="PTHR34211:SF3">
    <property type="entry name" value="CALCINEURIN-LIKE METALLO-PHOSPHOESTERASE SUPERFAMILY PROTEIN"/>
    <property type="match status" value="1"/>
</dbReference>
<feature type="transmembrane region" description="Helical" evidence="1">
    <location>
        <begin position="409"/>
        <end position="431"/>
    </location>
</feature>
<name>A0A6A3PA90_9STRA</name>
<proteinExistence type="predicted"/>
<comment type="caution">
    <text evidence="2">The sequence shown here is derived from an EMBL/GenBank/DDBJ whole genome shotgun (WGS) entry which is preliminary data.</text>
</comment>
<dbReference type="EMBL" id="QXFV01000076">
    <property type="protein sequence ID" value="KAE9050569.1"/>
    <property type="molecule type" value="Genomic_DNA"/>
</dbReference>
<feature type="transmembrane region" description="Helical" evidence="1">
    <location>
        <begin position="299"/>
        <end position="318"/>
    </location>
</feature>
<dbReference type="PANTHER" id="PTHR34211">
    <property type="entry name" value="CALCINEURIN-LIKE METALLO-PHOSPHOESTERASE SUPERFAMILY PROTEIN"/>
    <property type="match status" value="1"/>
</dbReference>
<sequence length="559" mass="63325">MVPGSLPAAAKSLLGFGSVYYVVVKNLLACSDGGAVSIWCMGMFLAITNFFLERMSGIRMMVSFGWFSTLVEVEDNEMDELSEGEHGHERLPPEQNLPMVPWYSMLLFDTVFDLLISLKDVHKRFPHMKQHDDITNEERIAMDIQSQVNPHPERERSAEHLIISGGGGAFLHPTHIPSSNLTSNGGTYEHKQCYPPAHISRRYAVLNVFGFRRINWRFDAIGGIGYFAMVFSMFPRCSVGSIYAAATYWEAAAQFCQELVHLLRDMVTTSYVSLLCSIGMLVGMIGFADCTTLPKRCAMGMAVSFTHCIAAFTILLVYECLLEVASVRGSLGREGEHTLYLFFSSTLPDFSAIRQYDIFGLASLYGDFMRLCMAIFDVPEVVALHRNKICASGFDSLGRMELWTYYASLFPYFWVLATPVVSFVFGTYLYLSLNMFGCHYNEAFSSLRIASYKNFLRLHFDKEGRLEIFAFGVDKMPRRWCRDPKRSGGNGSRASLERNLPSFKWTRPSYWKRLVTKVDNMLRMDFENPSLDAKFNTTDRSNVHLIDRVLVRKPASAAT</sequence>
<feature type="transmembrane region" description="Helical" evidence="1">
    <location>
        <begin position="266"/>
        <end position="287"/>
    </location>
</feature>
<dbReference type="Proteomes" id="UP000429607">
    <property type="component" value="Unassembled WGS sequence"/>
</dbReference>
<gene>
    <name evidence="2" type="ORF">PR001_g2278</name>
</gene>
<organism evidence="2 3">
    <name type="scientific">Phytophthora rubi</name>
    <dbReference type="NCBI Taxonomy" id="129364"/>
    <lineage>
        <taxon>Eukaryota</taxon>
        <taxon>Sar</taxon>
        <taxon>Stramenopiles</taxon>
        <taxon>Oomycota</taxon>
        <taxon>Peronosporomycetes</taxon>
        <taxon>Peronosporales</taxon>
        <taxon>Peronosporaceae</taxon>
        <taxon>Phytophthora</taxon>
    </lineage>
</organism>
<dbReference type="AlphaFoldDB" id="A0A6A3PA90"/>
<protein>
    <submittedName>
        <fullName evidence="2">Uncharacterized protein</fullName>
    </submittedName>
</protein>
<evidence type="ECO:0000313" key="2">
    <source>
        <dbReference type="EMBL" id="KAE9050569.1"/>
    </source>
</evidence>
<evidence type="ECO:0000256" key="1">
    <source>
        <dbReference type="SAM" id="Phobius"/>
    </source>
</evidence>
<evidence type="ECO:0000313" key="3">
    <source>
        <dbReference type="Proteomes" id="UP000429607"/>
    </source>
</evidence>
<keyword evidence="1" id="KW-0472">Membrane</keyword>
<reference evidence="2 3" key="1">
    <citation type="submission" date="2018-09" db="EMBL/GenBank/DDBJ databases">
        <title>Genomic investigation of the strawberry pathogen Phytophthora fragariae indicates pathogenicity is determined by transcriptional variation in three key races.</title>
        <authorList>
            <person name="Adams T.M."/>
            <person name="Armitage A.D."/>
            <person name="Sobczyk M.K."/>
            <person name="Bates H.J."/>
            <person name="Dunwell J.M."/>
            <person name="Nellist C.F."/>
            <person name="Harrison R.J."/>
        </authorList>
    </citation>
    <scope>NUCLEOTIDE SEQUENCE [LARGE SCALE GENOMIC DNA]</scope>
    <source>
        <strain evidence="2 3">SCRP249</strain>
    </source>
</reference>
<feature type="transmembrane region" description="Helical" evidence="1">
    <location>
        <begin position="35"/>
        <end position="52"/>
    </location>
</feature>
<keyword evidence="1" id="KW-1133">Transmembrane helix</keyword>
<keyword evidence="1" id="KW-0812">Transmembrane</keyword>